<dbReference type="InterPro" id="IPR041457">
    <property type="entry name" value="CxC2_KDZ-assoc"/>
</dbReference>
<evidence type="ECO:0000313" key="4">
    <source>
        <dbReference type="Proteomes" id="UP001218188"/>
    </source>
</evidence>
<feature type="domain" description="CxC2-like cysteine cluster KDZ transposase-associated" evidence="2">
    <location>
        <begin position="335"/>
        <end position="392"/>
    </location>
</feature>
<reference evidence="3" key="1">
    <citation type="submission" date="2023-03" db="EMBL/GenBank/DDBJ databases">
        <title>Massive genome expansion in bonnet fungi (Mycena s.s.) driven by repeated elements and novel gene families across ecological guilds.</title>
        <authorList>
            <consortium name="Lawrence Berkeley National Laboratory"/>
            <person name="Harder C.B."/>
            <person name="Miyauchi S."/>
            <person name="Viragh M."/>
            <person name="Kuo A."/>
            <person name="Thoen E."/>
            <person name="Andreopoulos B."/>
            <person name="Lu D."/>
            <person name="Skrede I."/>
            <person name="Drula E."/>
            <person name="Henrissat B."/>
            <person name="Morin E."/>
            <person name="Kohler A."/>
            <person name="Barry K."/>
            <person name="LaButti K."/>
            <person name="Morin E."/>
            <person name="Salamov A."/>
            <person name="Lipzen A."/>
            <person name="Mereny Z."/>
            <person name="Hegedus B."/>
            <person name="Baldrian P."/>
            <person name="Stursova M."/>
            <person name="Weitz H."/>
            <person name="Taylor A."/>
            <person name="Grigoriev I.V."/>
            <person name="Nagy L.G."/>
            <person name="Martin F."/>
            <person name="Kauserud H."/>
        </authorList>
    </citation>
    <scope>NUCLEOTIDE SEQUENCE</scope>
    <source>
        <strain evidence="3">CBHHK200</strain>
    </source>
</reference>
<evidence type="ECO:0000313" key="3">
    <source>
        <dbReference type="EMBL" id="KAJ7046289.1"/>
    </source>
</evidence>
<keyword evidence="4" id="KW-1185">Reference proteome</keyword>
<feature type="region of interest" description="Disordered" evidence="1">
    <location>
        <begin position="1"/>
        <end position="37"/>
    </location>
</feature>
<dbReference type="Proteomes" id="UP001218188">
    <property type="component" value="Unassembled WGS sequence"/>
</dbReference>
<sequence>MARSKPKLTQEEVLDRRAQAAREYRQRHRESVNEKARLRMQKRRAALLTAPSAVQLEQSVKAAQYRRNYIERGRQTTKFSTPKKNSDGAKVTKKLAPPLSHVPPARPKASAALVTPIPFCPWGRRPATPDPPLVKRKISPFKPAYDPETPTPRSLRDINDSEDEGSDGERFDNLPGPILTPSSLRDIDDSEDEGSSGERFSASPSGWDGDDEDAEDDAATATRPQFGPELGPLLDPTGHPDYRPMAGERTYWKEGPVENGRLNSYPNHAAPERKQLMSVPPCTRCQAAPQEYQCETTSCGGAQCGPCIKTAHDSLPFHQIKWWTGDNFAPYPSVLKALGVQIHLGHGGGDCASQSAQEDYRIITVDGLNEVALFFCGCPGAKVQREQLIDAGFKIWLA</sequence>
<dbReference type="Pfam" id="PF18803">
    <property type="entry name" value="CxC2"/>
    <property type="match status" value="1"/>
</dbReference>
<gene>
    <name evidence="3" type="ORF">C8F04DRAFT_1248538</name>
</gene>
<proteinExistence type="predicted"/>
<name>A0AAD6THF8_9AGAR</name>
<evidence type="ECO:0000259" key="2">
    <source>
        <dbReference type="Pfam" id="PF18803"/>
    </source>
</evidence>
<evidence type="ECO:0000256" key="1">
    <source>
        <dbReference type="SAM" id="MobiDB-lite"/>
    </source>
</evidence>
<dbReference type="AlphaFoldDB" id="A0AAD6THF8"/>
<protein>
    <recommendedName>
        <fullName evidence="2">CxC2-like cysteine cluster KDZ transposase-associated domain-containing protein</fullName>
    </recommendedName>
</protein>
<dbReference type="EMBL" id="JARJCM010000003">
    <property type="protein sequence ID" value="KAJ7046289.1"/>
    <property type="molecule type" value="Genomic_DNA"/>
</dbReference>
<comment type="caution">
    <text evidence="3">The sequence shown here is derived from an EMBL/GenBank/DDBJ whole genome shotgun (WGS) entry which is preliminary data.</text>
</comment>
<feature type="region of interest" description="Disordered" evidence="1">
    <location>
        <begin position="71"/>
        <end position="247"/>
    </location>
</feature>
<feature type="compositionally biased region" description="Basic and acidic residues" evidence="1">
    <location>
        <begin position="8"/>
        <end position="37"/>
    </location>
</feature>
<accession>A0AAD6THF8</accession>
<feature type="compositionally biased region" description="Acidic residues" evidence="1">
    <location>
        <begin position="208"/>
        <end position="218"/>
    </location>
</feature>
<organism evidence="3 4">
    <name type="scientific">Mycena alexandri</name>
    <dbReference type="NCBI Taxonomy" id="1745969"/>
    <lineage>
        <taxon>Eukaryota</taxon>
        <taxon>Fungi</taxon>
        <taxon>Dikarya</taxon>
        <taxon>Basidiomycota</taxon>
        <taxon>Agaricomycotina</taxon>
        <taxon>Agaricomycetes</taxon>
        <taxon>Agaricomycetidae</taxon>
        <taxon>Agaricales</taxon>
        <taxon>Marasmiineae</taxon>
        <taxon>Mycenaceae</taxon>
        <taxon>Mycena</taxon>
    </lineage>
</organism>